<sequence length="66" mass="7006">MCSTIVAREIGMIVITAVMHIEGSKSAPNIDIAVSFHLKGIPTQFALLMFSMSVERTDGSIAIAIA</sequence>
<reference evidence="1" key="1">
    <citation type="submission" date="2019-08" db="EMBL/GenBank/DDBJ databases">
        <authorList>
            <person name="Kucharzyk K."/>
            <person name="Murdoch R.W."/>
            <person name="Higgins S."/>
            <person name="Loffler F."/>
        </authorList>
    </citation>
    <scope>NUCLEOTIDE SEQUENCE</scope>
</reference>
<name>A0A645ERP8_9ZZZZ</name>
<dbReference type="AlphaFoldDB" id="A0A645ERP8"/>
<gene>
    <name evidence="1" type="ORF">SDC9_151930</name>
</gene>
<organism evidence="1">
    <name type="scientific">bioreactor metagenome</name>
    <dbReference type="NCBI Taxonomy" id="1076179"/>
    <lineage>
        <taxon>unclassified sequences</taxon>
        <taxon>metagenomes</taxon>
        <taxon>ecological metagenomes</taxon>
    </lineage>
</organism>
<comment type="caution">
    <text evidence="1">The sequence shown here is derived from an EMBL/GenBank/DDBJ whole genome shotgun (WGS) entry which is preliminary data.</text>
</comment>
<protein>
    <submittedName>
        <fullName evidence="1">Uncharacterized protein</fullName>
    </submittedName>
</protein>
<proteinExistence type="predicted"/>
<evidence type="ECO:0000313" key="1">
    <source>
        <dbReference type="EMBL" id="MPN04685.1"/>
    </source>
</evidence>
<dbReference type="EMBL" id="VSSQ01050607">
    <property type="protein sequence ID" value="MPN04685.1"/>
    <property type="molecule type" value="Genomic_DNA"/>
</dbReference>
<accession>A0A645ERP8</accession>